<comment type="caution">
    <text evidence="4">The sequence shown here is derived from an EMBL/GenBank/DDBJ whole genome shotgun (WGS) entry which is preliminary data.</text>
</comment>
<evidence type="ECO:0000313" key="4">
    <source>
        <dbReference type="EMBL" id="GIH08844.1"/>
    </source>
</evidence>
<keyword evidence="2" id="KW-0274">FAD</keyword>
<dbReference type="InterPro" id="IPR046373">
    <property type="entry name" value="Acyl-CoA_Oxase/DH_mid-dom_sf"/>
</dbReference>
<dbReference type="EMBL" id="BONY01000056">
    <property type="protein sequence ID" value="GIH08844.1"/>
    <property type="molecule type" value="Genomic_DNA"/>
</dbReference>
<organism evidence="4 5">
    <name type="scientific">Rhizocola hellebori</name>
    <dbReference type="NCBI Taxonomy" id="1392758"/>
    <lineage>
        <taxon>Bacteria</taxon>
        <taxon>Bacillati</taxon>
        <taxon>Actinomycetota</taxon>
        <taxon>Actinomycetes</taxon>
        <taxon>Micromonosporales</taxon>
        <taxon>Micromonosporaceae</taxon>
        <taxon>Rhizocola</taxon>
    </lineage>
</organism>
<dbReference type="InterPro" id="IPR037069">
    <property type="entry name" value="AcylCoA_DH/ox_N_sf"/>
</dbReference>
<gene>
    <name evidence="4" type="ORF">Rhe02_69110</name>
</gene>
<dbReference type="Gene3D" id="2.40.110.10">
    <property type="entry name" value="Butyryl-CoA Dehydrogenase, subunit A, domain 2"/>
    <property type="match status" value="1"/>
</dbReference>
<protein>
    <recommendedName>
        <fullName evidence="6">Acyl-CoA dehydrogenase</fullName>
    </recommendedName>
</protein>
<evidence type="ECO:0008006" key="6">
    <source>
        <dbReference type="Google" id="ProtNLM"/>
    </source>
</evidence>
<keyword evidence="3" id="KW-0560">Oxidoreductase</keyword>
<dbReference type="InterPro" id="IPR009100">
    <property type="entry name" value="AcylCoA_DH/oxidase_NM_dom_sf"/>
</dbReference>
<evidence type="ECO:0000256" key="3">
    <source>
        <dbReference type="ARBA" id="ARBA00023002"/>
    </source>
</evidence>
<dbReference type="InterPro" id="IPR036250">
    <property type="entry name" value="AcylCo_DH-like_C"/>
</dbReference>
<dbReference type="SUPFAM" id="SSF47203">
    <property type="entry name" value="Acyl-CoA dehydrogenase C-terminal domain-like"/>
    <property type="match status" value="1"/>
</dbReference>
<dbReference type="PANTHER" id="PTHR43884">
    <property type="entry name" value="ACYL-COA DEHYDROGENASE"/>
    <property type="match status" value="1"/>
</dbReference>
<dbReference type="RefSeq" id="WP_239124238.1">
    <property type="nucleotide sequence ID" value="NZ_BONY01000056.1"/>
</dbReference>
<dbReference type="SUPFAM" id="SSF56645">
    <property type="entry name" value="Acyl-CoA dehydrogenase NM domain-like"/>
    <property type="match status" value="1"/>
</dbReference>
<dbReference type="Gene3D" id="1.20.140.10">
    <property type="entry name" value="Butyryl-CoA Dehydrogenase, subunit A, domain 3"/>
    <property type="match status" value="1"/>
</dbReference>
<name>A0A8J3VIX5_9ACTN</name>
<dbReference type="SUPFAM" id="SSF47240">
    <property type="entry name" value="Ferritin-like"/>
    <property type="match status" value="1"/>
</dbReference>
<dbReference type="Gene3D" id="1.10.620.20">
    <property type="entry name" value="Ribonucleotide Reductase, subunit A"/>
    <property type="match status" value="1"/>
</dbReference>
<dbReference type="AlphaFoldDB" id="A0A8J3VIX5"/>
<dbReference type="Proteomes" id="UP000612899">
    <property type="component" value="Unassembled WGS sequence"/>
</dbReference>
<evidence type="ECO:0000256" key="1">
    <source>
        <dbReference type="ARBA" id="ARBA00022630"/>
    </source>
</evidence>
<evidence type="ECO:0000313" key="5">
    <source>
        <dbReference type="Proteomes" id="UP000612899"/>
    </source>
</evidence>
<keyword evidence="1" id="KW-0285">Flavoprotein</keyword>
<keyword evidence="5" id="KW-1185">Reference proteome</keyword>
<accession>A0A8J3VIX5</accession>
<dbReference type="InterPro" id="IPR009078">
    <property type="entry name" value="Ferritin-like_SF"/>
</dbReference>
<dbReference type="InterPro" id="IPR012348">
    <property type="entry name" value="RNR-like"/>
</dbReference>
<dbReference type="PANTHER" id="PTHR43884:SF20">
    <property type="entry name" value="ACYL-COA DEHYDROGENASE FADE28"/>
    <property type="match status" value="1"/>
</dbReference>
<dbReference type="Gene3D" id="1.10.540.10">
    <property type="entry name" value="Acyl-CoA dehydrogenase/oxidase, N-terminal domain"/>
    <property type="match status" value="1"/>
</dbReference>
<evidence type="ECO:0000256" key="2">
    <source>
        <dbReference type="ARBA" id="ARBA00022827"/>
    </source>
</evidence>
<dbReference type="GO" id="GO:0003995">
    <property type="term" value="F:acyl-CoA dehydrogenase activity"/>
    <property type="evidence" value="ECO:0007669"/>
    <property type="project" value="TreeGrafter"/>
</dbReference>
<proteinExistence type="predicted"/>
<dbReference type="GO" id="GO:0050660">
    <property type="term" value="F:flavin adenine dinucleotide binding"/>
    <property type="evidence" value="ECO:0007669"/>
    <property type="project" value="InterPro"/>
</dbReference>
<sequence>MRSLDQARHVCENYLPGLIDGLAAIPFEQREAPGGATLPVFRSSRGPSLVIPRDYGGLGATPLDAIRVARAVGSYAPSLAVATTMHHFSVATLFSFAESVQKSGMEWALLEAITGNNLLVASGFAEGRPDQGILSPTMTAVKADGGYLINGSKKPCSLSHSMDLLTASIALPVNGTGSETAFLLIPSSLPGISRHPFWASSVLAGAESDEVRLTDVLVEEELIVRTEASPDGTLDGLQTMGFIWFELLISASYLGMASSLVERTFSNKRGSLSDRAALGARLETATLLLEGAARAVMAGQTDNDALADVLMSRYGAQDAIGDATRQAVEMLGGMAFIGGGDVGYLAAACQCLAFHPPSRSSLADSLVDYLSGTGPLLLADPPAPKPQPEPEVTVDPVLPAEQAADWDNAASLFDGAENLRLTARDCDMKYWFANVPQKTLRGNVVGYSPDLVTPDFLRAPGPLNDALMQEVAFRALAEERAARAIGYVMACAPDSTTMEFYATQLFDETRHAMIFRNHLQNLGVSEKDVPEMIELLAGGDRETILNPLEEFGLPIVRDNYDFIGGVVLLTVLVEGFLAPSFELSERKWRPLDPIMADMEKGAGIDEVRHLAVGSSIIREHLDNHPEDKERLLELVRGGMMMWAALPVFDQLGRWEALFQEGMMAHADLIGDYEIWPGQKLIESTPEDRMQKALELTGMVHTTRLMDMGLGEALM</sequence>
<reference evidence="4" key="1">
    <citation type="submission" date="2021-01" db="EMBL/GenBank/DDBJ databases">
        <title>Whole genome shotgun sequence of Rhizocola hellebori NBRC 109834.</title>
        <authorList>
            <person name="Komaki H."/>
            <person name="Tamura T."/>
        </authorList>
    </citation>
    <scope>NUCLEOTIDE SEQUENCE</scope>
    <source>
        <strain evidence="4">NBRC 109834</strain>
    </source>
</reference>